<comment type="caution">
    <text evidence="1">The sequence shown here is derived from an EMBL/GenBank/DDBJ whole genome shotgun (WGS) entry which is preliminary data.</text>
</comment>
<sequence>MPAKKKIKRNKASARWIGQPVLVIMKDGSYYVGTMSGIDRHGVKLSELRTDRGIPNSIVRGGNKAQVSGLLSLLLGGSARGASRQRAVGGSIRNGSNGRGMFGLFGQMIPHIRLGMNMVRTIMPLMGIFK</sequence>
<evidence type="ECO:0000313" key="2">
    <source>
        <dbReference type="Proteomes" id="UP000460318"/>
    </source>
</evidence>
<dbReference type="EMBL" id="WUBI01000001">
    <property type="protein sequence ID" value="MWV42889.1"/>
    <property type="molecule type" value="Genomic_DNA"/>
</dbReference>
<evidence type="ECO:0000313" key="1">
    <source>
        <dbReference type="EMBL" id="MWV42889.1"/>
    </source>
</evidence>
<name>A0A7X3LH69_9BACL</name>
<dbReference type="SUPFAM" id="SSF50182">
    <property type="entry name" value="Sm-like ribonucleoproteins"/>
    <property type="match status" value="1"/>
</dbReference>
<dbReference type="InterPro" id="IPR010920">
    <property type="entry name" value="LSM_dom_sf"/>
</dbReference>
<protein>
    <submittedName>
        <fullName evidence="1">Uncharacterized protein</fullName>
    </submittedName>
</protein>
<keyword evidence="2" id="KW-1185">Reference proteome</keyword>
<proteinExistence type="predicted"/>
<organism evidence="1 2">
    <name type="scientific">Paenibacillus dendrobii</name>
    <dbReference type="NCBI Taxonomy" id="2691084"/>
    <lineage>
        <taxon>Bacteria</taxon>
        <taxon>Bacillati</taxon>
        <taxon>Bacillota</taxon>
        <taxon>Bacilli</taxon>
        <taxon>Bacillales</taxon>
        <taxon>Paenibacillaceae</taxon>
        <taxon>Paenibacillus</taxon>
    </lineage>
</organism>
<dbReference type="Proteomes" id="UP000460318">
    <property type="component" value="Unassembled WGS sequence"/>
</dbReference>
<reference evidence="1 2" key="1">
    <citation type="submission" date="2019-12" db="EMBL/GenBank/DDBJ databases">
        <title>Paenibacillus sp. nov., an endophytic bacterium isolated from the stem of Dendrobium.</title>
        <authorList>
            <person name="Zhao R."/>
        </authorList>
    </citation>
    <scope>NUCLEOTIDE SEQUENCE [LARGE SCALE GENOMIC DNA]</scope>
    <source>
        <strain evidence="1 2">HJL G12</strain>
    </source>
</reference>
<gene>
    <name evidence="1" type="ORF">GRF59_04545</name>
</gene>
<accession>A0A7X3LH69</accession>
<dbReference type="AlphaFoldDB" id="A0A7X3LH69"/>